<dbReference type="EMBL" id="MT631651">
    <property type="protein sequence ID" value="QNO56282.1"/>
    <property type="molecule type" value="Genomic_DNA"/>
</dbReference>
<proteinExistence type="predicted"/>
<gene>
    <name evidence="2" type="ORF">INNEFFPN_00041</name>
</gene>
<dbReference type="AlphaFoldDB" id="A0A7G9Z7P8"/>
<feature type="region of interest" description="Disordered" evidence="1">
    <location>
        <begin position="34"/>
        <end position="58"/>
    </location>
</feature>
<organism evidence="2">
    <name type="scientific">Candidatus Methanophaga sp. ANME-1 ERB7</name>
    <dbReference type="NCBI Taxonomy" id="2759913"/>
    <lineage>
        <taxon>Archaea</taxon>
        <taxon>Methanobacteriati</taxon>
        <taxon>Methanobacteriota</taxon>
        <taxon>Stenosarchaea group</taxon>
        <taxon>Methanomicrobia</taxon>
        <taxon>Candidatus Methanophagales</taxon>
        <taxon>Candidatus Methanophagaceae</taxon>
        <taxon>Candidatus Methanophaga</taxon>
    </lineage>
</organism>
<evidence type="ECO:0000256" key="1">
    <source>
        <dbReference type="SAM" id="MobiDB-lite"/>
    </source>
</evidence>
<evidence type="ECO:0000313" key="2">
    <source>
        <dbReference type="EMBL" id="QNO56282.1"/>
    </source>
</evidence>
<sequence length="58" mass="6696">MIIRDEKGFFTNTMENNAHTQIRDAIHPKLLSGEIRQNVNSEDTKDQRLEGKKNEILG</sequence>
<feature type="compositionally biased region" description="Basic and acidic residues" evidence="1">
    <location>
        <begin position="42"/>
        <end position="58"/>
    </location>
</feature>
<protein>
    <submittedName>
        <fullName evidence="2">Uncharacterized protein</fullName>
    </submittedName>
</protein>
<reference evidence="2" key="1">
    <citation type="submission" date="2020-06" db="EMBL/GenBank/DDBJ databases">
        <title>Unique genomic features of the anaerobic methanotrophic archaea.</title>
        <authorList>
            <person name="Chadwick G.L."/>
            <person name="Skennerton C.T."/>
            <person name="Laso-Perez R."/>
            <person name="Leu A.O."/>
            <person name="Speth D.R."/>
            <person name="Yu H."/>
            <person name="Morgan-Lang C."/>
            <person name="Hatzenpichler R."/>
            <person name="Goudeau D."/>
            <person name="Malmstrom R."/>
            <person name="Brazelton W.J."/>
            <person name="Woyke T."/>
            <person name="Hallam S.J."/>
            <person name="Tyson G.W."/>
            <person name="Wegener G."/>
            <person name="Boetius A."/>
            <person name="Orphan V."/>
        </authorList>
    </citation>
    <scope>NUCLEOTIDE SEQUENCE</scope>
</reference>
<accession>A0A7G9Z7P8</accession>
<name>A0A7G9Z7P8_9EURY</name>